<dbReference type="SUPFAM" id="SSF46955">
    <property type="entry name" value="Putative DNA-binding domain"/>
    <property type="match status" value="1"/>
</dbReference>
<dbReference type="InterPro" id="IPR009061">
    <property type="entry name" value="DNA-bd_dom_put_sf"/>
</dbReference>
<evidence type="ECO:0000256" key="5">
    <source>
        <dbReference type="ARBA" id="ARBA00023163"/>
    </source>
</evidence>
<sequence length="729" mass="81228">MICLSFFVTTLQSPMDESFTSSHLSGSSNTMLDTLSHPESPGSPSSPLSPGSTPRHMMSPNQCHTVILFSTPIAAIYIDGKERLCLAQISNTLLRKFSYNEIHNRRVALGVTCVQCTPVQLEMLRRAGAMPVSSRRCGMITKREAERLCKSFLCESRPPKLPENFAFDVYHECAWGCRGDFVPSRYNSSRAKCIKCCYCGLYFSPNKFIFHTHRIAESKYRPPDAANFNSWRRHIHLIDRSPDEDLLQAWEDVKAMFNGGSRKRSNPPSSPSQAPSLQSSDPISSSPPMTKRKRQSLNYQDSDPVVQLRSNSIDPRLDYFLSTTTLGGSNIHTPQANRPSTPSVEDTSMTAAQLYANSTAKLRQQFSAHAFANRNLYAEYLSNGGKLPYPLAASFWPKTPSLMPPMASHFPRDLPPFDLKGLADQRVHSLSKDSLALADIEGNSRDDEALRDLENWEKARFSLAERHFNLRDIKIPGKPEFHYGSAFRPVMANGVEMSDSAMSLRSQSGDSSLRGDASSFIHHIAKQSSQSHDQSPADIFRIKESFPTRDHPASGGCSTRPADFARYFLDDKPWGREAREGNAFLWRQQREKRLDDLLFRVARKECERKSKNGEAGEGKTDHSSVIQDAEASTSCESPDSKLENADISGGMAEMEGGKADDMRPRNCSSAEGHVTNVNRSPSPDVDVDIIHKEVMPTTSIPSEADIQRNSQGCSCTTRPYMPEKEGFSP</sequence>
<keyword evidence="5" id="KW-0804">Transcription</keyword>
<organism evidence="9 10">
    <name type="scientific">Strongylocentrotus purpuratus</name>
    <name type="common">Purple sea urchin</name>
    <dbReference type="NCBI Taxonomy" id="7668"/>
    <lineage>
        <taxon>Eukaryota</taxon>
        <taxon>Metazoa</taxon>
        <taxon>Echinodermata</taxon>
        <taxon>Eleutherozoa</taxon>
        <taxon>Echinozoa</taxon>
        <taxon>Echinoidea</taxon>
        <taxon>Euechinoidea</taxon>
        <taxon>Echinacea</taxon>
        <taxon>Camarodonta</taxon>
        <taxon>Echinidea</taxon>
        <taxon>Strongylocentrotidae</taxon>
        <taxon>Strongylocentrotus</taxon>
    </lineage>
</organism>
<dbReference type="InterPro" id="IPR010919">
    <property type="entry name" value="SAND-like_dom_sf"/>
</dbReference>
<dbReference type="PANTHER" id="PTHR10005">
    <property type="entry name" value="SKI ONCOGENE-RELATED"/>
    <property type="match status" value="1"/>
</dbReference>
<dbReference type="Proteomes" id="UP000007110">
    <property type="component" value="Unassembled WGS sequence"/>
</dbReference>
<reference evidence="9" key="2">
    <citation type="submission" date="2021-01" db="UniProtKB">
        <authorList>
            <consortium name="EnsemblMetazoa"/>
        </authorList>
    </citation>
    <scope>IDENTIFICATION</scope>
</reference>
<dbReference type="GeneID" id="585580"/>
<comment type="subcellular location">
    <subcellularLocation>
        <location evidence="1">Nucleus</location>
    </subcellularLocation>
</comment>
<evidence type="ECO:0000256" key="2">
    <source>
        <dbReference type="ARBA" id="ARBA00009513"/>
    </source>
</evidence>
<dbReference type="InterPro" id="IPR003380">
    <property type="entry name" value="SKI/SNO/DAC"/>
</dbReference>
<dbReference type="GO" id="GO:0030514">
    <property type="term" value="P:negative regulation of BMP signaling pathway"/>
    <property type="evidence" value="ECO:0000318"/>
    <property type="project" value="GO_Central"/>
</dbReference>
<dbReference type="InterPro" id="IPR037000">
    <property type="entry name" value="Ski_DNA-bd_sf"/>
</dbReference>
<feature type="region of interest" description="Disordered" evidence="7">
    <location>
        <begin position="16"/>
        <end position="56"/>
    </location>
</feature>
<dbReference type="FunFam" id="3.10.390.10:FF:000001">
    <property type="entry name" value="SKI family transcriptional corepressor 1"/>
    <property type="match status" value="1"/>
</dbReference>
<evidence type="ECO:0000313" key="9">
    <source>
        <dbReference type="EnsemblMetazoa" id="XP_030832197"/>
    </source>
</evidence>
<evidence type="ECO:0000256" key="7">
    <source>
        <dbReference type="SAM" id="MobiDB-lite"/>
    </source>
</evidence>
<feature type="compositionally biased region" description="Basic and acidic residues" evidence="7">
    <location>
        <begin position="655"/>
        <end position="664"/>
    </location>
</feature>
<feature type="compositionally biased region" description="Low complexity" evidence="7">
    <location>
        <begin position="271"/>
        <end position="288"/>
    </location>
</feature>
<keyword evidence="3" id="KW-0678">Repressor</keyword>
<dbReference type="SUPFAM" id="SSF63763">
    <property type="entry name" value="SAND domain-like"/>
    <property type="match status" value="1"/>
</dbReference>
<feature type="domain" description="c-SKI SMAD4-binding" evidence="8">
    <location>
        <begin position="166"/>
        <end position="258"/>
    </location>
</feature>
<reference evidence="10" key="1">
    <citation type="submission" date="2015-02" db="EMBL/GenBank/DDBJ databases">
        <title>Genome sequencing for Strongylocentrotus purpuratus.</title>
        <authorList>
            <person name="Murali S."/>
            <person name="Liu Y."/>
            <person name="Vee V."/>
            <person name="English A."/>
            <person name="Wang M."/>
            <person name="Skinner E."/>
            <person name="Han Y."/>
            <person name="Muzny D.M."/>
            <person name="Worley K.C."/>
            <person name="Gibbs R.A."/>
        </authorList>
    </citation>
    <scope>NUCLEOTIDE SEQUENCE</scope>
</reference>
<evidence type="ECO:0000313" key="10">
    <source>
        <dbReference type="Proteomes" id="UP000007110"/>
    </source>
</evidence>
<dbReference type="AlphaFoldDB" id="A0A7M7SUF5"/>
<evidence type="ECO:0000256" key="4">
    <source>
        <dbReference type="ARBA" id="ARBA00023015"/>
    </source>
</evidence>
<dbReference type="GO" id="GO:0046332">
    <property type="term" value="F:SMAD binding"/>
    <property type="evidence" value="ECO:0000318"/>
    <property type="project" value="GO_Central"/>
</dbReference>
<feature type="compositionally biased region" description="Low complexity" evidence="7">
    <location>
        <begin position="37"/>
        <end position="54"/>
    </location>
</feature>
<dbReference type="InterPro" id="IPR014890">
    <property type="entry name" value="c-SKI_SMAD4-bd_dom"/>
</dbReference>
<feature type="region of interest" description="Disordered" evidence="7">
    <location>
        <begin position="608"/>
        <end position="685"/>
    </location>
</feature>
<feature type="compositionally biased region" description="Polar residues" evidence="7">
    <location>
        <begin position="697"/>
        <end position="717"/>
    </location>
</feature>
<keyword evidence="6" id="KW-0539">Nucleus</keyword>
<dbReference type="GO" id="GO:0000122">
    <property type="term" value="P:negative regulation of transcription by RNA polymerase II"/>
    <property type="evidence" value="ECO:0000318"/>
    <property type="project" value="GO_Central"/>
</dbReference>
<dbReference type="SMART" id="SM01046">
    <property type="entry name" value="c-SKI_SMAD_bind"/>
    <property type="match status" value="1"/>
</dbReference>
<evidence type="ECO:0000259" key="8">
    <source>
        <dbReference type="SMART" id="SM01046"/>
    </source>
</evidence>
<dbReference type="Gene3D" id="3.10.390.10">
    <property type="entry name" value="SAND domain-like"/>
    <property type="match status" value="1"/>
</dbReference>
<dbReference type="Pfam" id="PF08782">
    <property type="entry name" value="c-SKI_SMAD_bind"/>
    <property type="match status" value="1"/>
</dbReference>
<dbReference type="KEGG" id="spu:585580"/>
<dbReference type="RefSeq" id="XP_030832197.1">
    <property type="nucleotide sequence ID" value="XM_030976337.1"/>
</dbReference>
<feature type="compositionally biased region" description="Polar residues" evidence="7">
    <location>
        <begin position="16"/>
        <end position="33"/>
    </location>
</feature>
<dbReference type="GO" id="GO:0000978">
    <property type="term" value="F:RNA polymerase II cis-regulatory region sequence-specific DNA binding"/>
    <property type="evidence" value="ECO:0000318"/>
    <property type="project" value="GO_Central"/>
</dbReference>
<comment type="similarity">
    <text evidence="2">Belongs to the SKI family.</text>
</comment>
<dbReference type="GO" id="GO:0000981">
    <property type="term" value="F:DNA-binding transcription factor activity, RNA polymerase II-specific"/>
    <property type="evidence" value="ECO:0000318"/>
    <property type="project" value="GO_Central"/>
</dbReference>
<dbReference type="InterPro" id="IPR023216">
    <property type="entry name" value="Tscrpt_reg_SKI_SnoN"/>
</dbReference>
<protein>
    <recommendedName>
        <fullName evidence="8">c-SKI SMAD4-binding domain-containing protein</fullName>
    </recommendedName>
</protein>
<feature type="compositionally biased region" description="Polar residues" evidence="7">
    <location>
        <begin position="623"/>
        <end position="637"/>
    </location>
</feature>
<dbReference type="PANTHER" id="PTHR10005:SF26">
    <property type="entry name" value="CORL"/>
    <property type="match status" value="1"/>
</dbReference>
<name>A0A7M7SUF5_STRPU</name>
<dbReference type="OMA" id="FRIKESF"/>
<dbReference type="Pfam" id="PF02437">
    <property type="entry name" value="Ski_Sno_DHD"/>
    <property type="match status" value="1"/>
</dbReference>
<accession>A0A7M7SUF5</accession>
<evidence type="ECO:0000256" key="3">
    <source>
        <dbReference type="ARBA" id="ARBA00022491"/>
    </source>
</evidence>
<dbReference type="FunFam" id="3.10.260.20:FF:000003">
    <property type="entry name" value="SKI family transcriptional corepressor 1 homolog-B-like"/>
    <property type="match status" value="1"/>
</dbReference>
<keyword evidence="10" id="KW-1185">Reference proteome</keyword>
<proteinExistence type="inferred from homology"/>
<feature type="region of interest" description="Disordered" evidence="7">
    <location>
        <begin position="697"/>
        <end position="729"/>
    </location>
</feature>
<dbReference type="EnsemblMetazoa" id="XM_030976337">
    <property type="protein sequence ID" value="XP_030832197"/>
    <property type="gene ID" value="LOC585580"/>
</dbReference>
<feature type="region of interest" description="Disordered" evidence="7">
    <location>
        <begin position="258"/>
        <end position="308"/>
    </location>
</feature>
<dbReference type="GO" id="GO:0005634">
    <property type="term" value="C:nucleus"/>
    <property type="evidence" value="ECO:0000318"/>
    <property type="project" value="GO_Central"/>
</dbReference>
<dbReference type="GO" id="GO:0005737">
    <property type="term" value="C:cytoplasm"/>
    <property type="evidence" value="ECO:0000318"/>
    <property type="project" value="GO_Central"/>
</dbReference>
<dbReference type="OrthoDB" id="3938623at2759"/>
<dbReference type="CDD" id="cd21080">
    <property type="entry name" value="DHD_Skor"/>
    <property type="match status" value="1"/>
</dbReference>
<evidence type="ECO:0000256" key="6">
    <source>
        <dbReference type="ARBA" id="ARBA00023242"/>
    </source>
</evidence>
<dbReference type="InParanoid" id="A0A7M7SUF5"/>
<dbReference type="Gene3D" id="3.10.260.20">
    <property type="entry name" value="Ski"/>
    <property type="match status" value="1"/>
</dbReference>
<evidence type="ECO:0000256" key="1">
    <source>
        <dbReference type="ARBA" id="ARBA00004123"/>
    </source>
</evidence>
<feature type="compositionally biased region" description="Basic and acidic residues" evidence="7">
    <location>
        <begin position="608"/>
        <end position="622"/>
    </location>
</feature>
<dbReference type="GO" id="GO:0005667">
    <property type="term" value="C:transcription regulator complex"/>
    <property type="evidence" value="ECO:0000318"/>
    <property type="project" value="GO_Central"/>
</dbReference>
<keyword evidence="4" id="KW-0805">Transcription regulation</keyword>